<gene>
    <name evidence="2" type="ORF">PEB0149_010900</name>
</gene>
<dbReference type="Proteomes" id="UP000187344">
    <property type="component" value="Unassembled WGS sequence"/>
</dbReference>
<evidence type="ECO:0000313" key="3">
    <source>
        <dbReference type="Proteomes" id="UP000187344"/>
    </source>
</evidence>
<protein>
    <recommendedName>
        <fullName evidence="1">DUF2293 domain-containing protein</fullName>
    </recommendedName>
</protein>
<feature type="domain" description="DUF2293" evidence="1">
    <location>
        <begin position="15"/>
        <end position="90"/>
    </location>
</feature>
<reference evidence="2 3" key="1">
    <citation type="submission" date="2016-12" db="EMBL/GenBank/DDBJ databases">
        <title>Comparative genomics of Bartonella apis.</title>
        <authorList>
            <person name="Engel P."/>
        </authorList>
    </citation>
    <scope>NUCLEOTIDE SEQUENCE [LARGE SCALE GENOMIC DNA]</scope>
    <source>
        <strain evidence="2 3">PEB0149</strain>
    </source>
</reference>
<evidence type="ECO:0000259" key="1">
    <source>
        <dbReference type="Pfam" id="PF10056"/>
    </source>
</evidence>
<comment type="caution">
    <text evidence="2">The sequence shown here is derived from an EMBL/GenBank/DDBJ whole genome shotgun (WGS) entry which is preliminary data.</text>
</comment>
<sequence>MMTKRQRAVAKELTLLIPQAPYADSEPIRSASLSPRMKHLPPSIAVWLSIVAYIRHTYTNYDELRDEGYDKDSARFFVIDDINEKLTEWRATRFVDVEDKL</sequence>
<keyword evidence="3" id="KW-1185">Reference proteome</keyword>
<dbReference type="InterPro" id="IPR017044">
    <property type="entry name" value="UCP036238"/>
</dbReference>
<organism evidence="2 3">
    <name type="scientific">Bartonella apis</name>
    <dbReference type="NCBI Taxonomy" id="1686310"/>
    <lineage>
        <taxon>Bacteria</taxon>
        <taxon>Pseudomonadati</taxon>
        <taxon>Pseudomonadota</taxon>
        <taxon>Alphaproteobacteria</taxon>
        <taxon>Hyphomicrobiales</taxon>
        <taxon>Bartonellaceae</taxon>
        <taxon>Bartonella</taxon>
    </lineage>
</organism>
<dbReference type="Pfam" id="PF10056">
    <property type="entry name" value="DUF2293"/>
    <property type="match status" value="1"/>
</dbReference>
<dbReference type="AlphaFoldDB" id="A0A1R0F9K5"/>
<proteinExistence type="predicted"/>
<dbReference type="EMBL" id="LXYT01000001">
    <property type="protein sequence ID" value="OLY43657.1"/>
    <property type="molecule type" value="Genomic_DNA"/>
</dbReference>
<evidence type="ECO:0000313" key="2">
    <source>
        <dbReference type="EMBL" id="OLY43657.1"/>
    </source>
</evidence>
<dbReference type="InterPro" id="IPR018744">
    <property type="entry name" value="DUF2293"/>
</dbReference>
<dbReference type="PIRSF" id="PIRSF036238">
    <property type="entry name" value="UCP036238"/>
    <property type="match status" value="1"/>
</dbReference>
<name>A0A1R0F9K5_9HYPH</name>
<accession>A0A1R0F9K5</accession>